<dbReference type="OrthoDB" id="682716at2759"/>
<sequence>MSDNSNWILSTVYNSQLAAEQKGTWNELARFASIHVPWLITGDLNAVRNPQERKGGSEGARLGPKTHQLNTFITDNNLTDLRCVGSPYTWCNNQGGRARIWAKLDRFLANEHWIDQIPNYQITKLSRAQSDHWPLLLECKELEGKGRRPFRFENHWVENPDCRNSVENIWKVTKFTNPLHDFSHRIHILKKDLIKKCRKPYKGIDAQIKITEEDIEKLENKGCSDQMNQDDWINLRILYNKHQALMRQSTSLWAQRARINWLRNGDNNSKYFHQITRQHRRRNRINQIKTGNNEIITDFEGIEAQFIDFYTNLWRERKSWNPSELLQAFPDDFPSLSEEQQYSLIRPVTKHEIYKTLSSMQPGKSPGPNGMNAEFFKIHWNIIGESVFRAIDHFFYSWYASKQLESNPYMPCSKEGKPPTSARLQAYFTLQCKL</sequence>
<name>A0A9D5D437_9LILI</name>
<dbReference type="PANTHER" id="PTHR33710">
    <property type="entry name" value="BNAC02G09200D PROTEIN"/>
    <property type="match status" value="1"/>
</dbReference>
<comment type="caution">
    <text evidence="1">The sequence shown here is derived from an EMBL/GenBank/DDBJ whole genome shotgun (WGS) entry which is preliminary data.</text>
</comment>
<organism evidence="1 2">
    <name type="scientific">Dioscorea zingiberensis</name>
    <dbReference type="NCBI Taxonomy" id="325984"/>
    <lineage>
        <taxon>Eukaryota</taxon>
        <taxon>Viridiplantae</taxon>
        <taxon>Streptophyta</taxon>
        <taxon>Embryophyta</taxon>
        <taxon>Tracheophyta</taxon>
        <taxon>Spermatophyta</taxon>
        <taxon>Magnoliopsida</taxon>
        <taxon>Liliopsida</taxon>
        <taxon>Dioscoreales</taxon>
        <taxon>Dioscoreaceae</taxon>
        <taxon>Dioscorea</taxon>
    </lineage>
</organism>
<protein>
    <submittedName>
        <fullName evidence="1">Uncharacterized protein</fullName>
    </submittedName>
</protein>
<proteinExistence type="predicted"/>
<evidence type="ECO:0000313" key="2">
    <source>
        <dbReference type="Proteomes" id="UP001085076"/>
    </source>
</evidence>
<dbReference type="Gene3D" id="3.60.10.10">
    <property type="entry name" value="Endonuclease/exonuclease/phosphatase"/>
    <property type="match status" value="1"/>
</dbReference>
<reference evidence="1" key="1">
    <citation type="submission" date="2021-03" db="EMBL/GenBank/DDBJ databases">
        <authorList>
            <person name="Li Z."/>
            <person name="Yang C."/>
        </authorList>
    </citation>
    <scope>NUCLEOTIDE SEQUENCE</scope>
    <source>
        <strain evidence="1">Dzin_1.0</strain>
        <tissue evidence="1">Leaf</tissue>
    </source>
</reference>
<gene>
    <name evidence="1" type="ORF">J5N97_002094</name>
</gene>
<dbReference type="PANTHER" id="PTHR33710:SF71">
    <property type="entry name" value="ENDONUCLEASE_EXONUCLEASE_PHOSPHATASE DOMAIN-CONTAINING PROTEIN"/>
    <property type="match status" value="1"/>
</dbReference>
<keyword evidence="2" id="KW-1185">Reference proteome</keyword>
<dbReference type="AlphaFoldDB" id="A0A9D5D437"/>
<dbReference type="Proteomes" id="UP001085076">
    <property type="component" value="Miscellaneous, Linkage group lg01"/>
</dbReference>
<dbReference type="SUPFAM" id="SSF56219">
    <property type="entry name" value="DNase I-like"/>
    <property type="match status" value="1"/>
</dbReference>
<dbReference type="EMBL" id="JAGGNH010000001">
    <property type="protein sequence ID" value="KAJ0983738.1"/>
    <property type="molecule type" value="Genomic_DNA"/>
</dbReference>
<evidence type="ECO:0000313" key="1">
    <source>
        <dbReference type="EMBL" id="KAJ0983738.1"/>
    </source>
</evidence>
<dbReference type="InterPro" id="IPR036691">
    <property type="entry name" value="Endo/exonu/phosph_ase_sf"/>
</dbReference>
<reference evidence="1" key="2">
    <citation type="journal article" date="2022" name="Hortic Res">
        <title>The genome of Dioscorea zingiberensis sheds light on the biosynthesis, origin and evolution of the medicinally important diosgenin saponins.</title>
        <authorList>
            <person name="Li Y."/>
            <person name="Tan C."/>
            <person name="Li Z."/>
            <person name="Guo J."/>
            <person name="Li S."/>
            <person name="Chen X."/>
            <person name="Wang C."/>
            <person name="Dai X."/>
            <person name="Yang H."/>
            <person name="Song W."/>
            <person name="Hou L."/>
            <person name="Xu J."/>
            <person name="Tong Z."/>
            <person name="Xu A."/>
            <person name="Yuan X."/>
            <person name="Wang W."/>
            <person name="Yang Q."/>
            <person name="Chen L."/>
            <person name="Sun Z."/>
            <person name="Wang K."/>
            <person name="Pan B."/>
            <person name="Chen J."/>
            <person name="Bao Y."/>
            <person name="Liu F."/>
            <person name="Qi X."/>
            <person name="Gang D.R."/>
            <person name="Wen J."/>
            <person name="Li J."/>
        </authorList>
    </citation>
    <scope>NUCLEOTIDE SEQUENCE</scope>
    <source>
        <strain evidence="1">Dzin_1.0</strain>
    </source>
</reference>
<accession>A0A9D5D437</accession>